<feature type="domain" description="Reverse transcriptase/retrotransposon-derived protein RNase H-like" evidence="2">
    <location>
        <begin position="8"/>
        <end position="73"/>
    </location>
</feature>
<name>A0A183MD57_9TREM</name>
<evidence type="ECO:0000313" key="3">
    <source>
        <dbReference type="EMBL" id="VDP09652.1"/>
    </source>
</evidence>
<evidence type="ECO:0000259" key="2">
    <source>
        <dbReference type="Pfam" id="PF17919"/>
    </source>
</evidence>
<accession>A0A183MD57</accession>
<keyword evidence="1" id="KW-0511">Multifunctional enzyme</keyword>
<dbReference type="GO" id="GO:0003824">
    <property type="term" value="F:catalytic activity"/>
    <property type="evidence" value="ECO:0007669"/>
    <property type="project" value="UniProtKB-KW"/>
</dbReference>
<evidence type="ECO:0000256" key="1">
    <source>
        <dbReference type="ARBA" id="ARBA00023268"/>
    </source>
</evidence>
<sequence length="245" mass="27616">MTSNSFKWGEEQESCLRSLLKFLQSDAVLRTCSPSVHSVLITDASPVGIGAVLEQEARSLAAMVQRWSIALSEYDYTVQHRSAKQIQHVDYISRQSLQDRPVDTSDRLNARHSVTKETPSKLLKGRIVRSNMRCLESAEVTYYRGNDLRPSTGIVLKNVGKPMVQILDINDLSTHNRHVDQIQFQKPGESIPISVVNFNANEHILDNTESLSNTLSDRHRINLRKRRTTDYKHLDSNLSCGGCGV</sequence>
<gene>
    <name evidence="3" type="ORF">SMRZ_LOCUS13982</name>
</gene>
<dbReference type="PANTHER" id="PTHR37984:SF5">
    <property type="entry name" value="PROTEIN NYNRIN-LIKE"/>
    <property type="match status" value="1"/>
</dbReference>
<dbReference type="InterPro" id="IPR041577">
    <property type="entry name" value="RT_RNaseH_2"/>
</dbReference>
<dbReference type="Proteomes" id="UP000277204">
    <property type="component" value="Unassembled WGS sequence"/>
</dbReference>
<keyword evidence="4" id="KW-1185">Reference proteome</keyword>
<reference evidence="3 4" key="1">
    <citation type="submission" date="2018-11" db="EMBL/GenBank/DDBJ databases">
        <authorList>
            <consortium name="Pathogen Informatics"/>
        </authorList>
    </citation>
    <scope>NUCLEOTIDE SEQUENCE [LARGE SCALE GENOMIC DNA]</scope>
    <source>
        <strain evidence="3 4">Zambia</strain>
    </source>
</reference>
<dbReference type="PANTHER" id="PTHR37984">
    <property type="entry name" value="PROTEIN CBG26694"/>
    <property type="match status" value="1"/>
</dbReference>
<dbReference type="InterPro" id="IPR043502">
    <property type="entry name" value="DNA/RNA_pol_sf"/>
</dbReference>
<dbReference type="AlphaFoldDB" id="A0A183MD57"/>
<organism evidence="3 4">
    <name type="scientific">Schistosoma margrebowiei</name>
    <dbReference type="NCBI Taxonomy" id="48269"/>
    <lineage>
        <taxon>Eukaryota</taxon>
        <taxon>Metazoa</taxon>
        <taxon>Spiralia</taxon>
        <taxon>Lophotrochozoa</taxon>
        <taxon>Platyhelminthes</taxon>
        <taxon>Trematoda</taxon>
        <taxon>Digenea</taxon>
        <taxon>Strigeidida</taxon>
        <taxon>Schistosomatoidea</taxon>
        <taxon>Schistosomatidae</taxon>
        <taxon>Schistosoma</taxon>
    </lineage>
</organism>
<dbReference type="InterPro" id="IPR050951">
    <property type="entry name" value="Retrovirus_Pol_polyprotein"/>
</dbReference>
<dbReference type="STRING" id="48269.A0A183MD57"/>
<dbReference type="SUPFAM" id="SSF56672">
    <property type="entry name" value="DNA/RNA polymerases"/>
    <property type="match status" value="1"/>
</dbReference>
<evidence type="ECO:0000313" key="4">
    <source>
        <dbReference type="Proteomes" id="UP000277204"/>
    </source>
</evidence>
<proteinExistence type="predicted"/>
<protein>
    <recommendedName>
        <fullName evidence="2">Reverse transcriptase/retrotransposon-derived protein RNase H-like domain-containing protein</fullName>
    </recommendedName>
</protein>
<dbReference type="EMBL" id="UZAI01012050">
    <property type="protein sequence ID" value="VDP09652.1"/>
    <property type="molecule type" value="Genomic_DNA"/>
</dbReference>
<dbReference type="Pfam" id="PF17919">
    <property type="entry name" value="RT_RNaseH_2"/>
    <property type="match status" value="1"/>
</dbReference>